<comment type="caution">
    <text evidence="1">The sequence shown here is derived from an EMBL/GenBank/DDBJ whole genome shotgun (WGS) entry which is preliminary data.</text>
</comment>
<protein>
    <submittedName>
        <fullName evidence="1">Uncharacterized protein</fullName>
    </submittedName>
</protein>
<gene>
    <name evidence="1" type="ORF">BaRGS_00010043</name>
</gene>
<dbReference type="EMBL" id="JACVVK020000049">
    <property type="protein sequence ID" value="KAK7498666.1"/>
    <property type="molecule type" value="Genomic_DNA"/>
</dbReference>
<keyword evidence="2" id="KW-1185">Reference proteome</keyword>
<accession>A0ABD0LHF1</accession>
<organism evidence="1 2">
    <name type="scientific">Batillaria attramentaria</name>
    <dbReference type="NCBI Taxonomy" id="370345"/>
    <lineage>
        <taxon>Eukaryota</taxon>
        <taxon>Metazoa</taxon>
        <taxon>Spiralia</taxon>
        <taxon>Lophotrochozoa</taxon>
        <taxon>Mollusca</taxon>
        <taxon>Gastropoda</taxon>
        <taxon>Caenogastropoda</taxon>
        <taxon>Sorbeoconcha</taxon>
        <taxon>Cerithioidea</taxon>
        <taxon>Batillariidae</taxon>
        <taxon>Batillaria</taxon>
    </lineage>
</organism>
<evidence type="ECO:0000313" key="2">
    <source>
        <dbReference type="Proteomes" id="UP001519460"/>
    </source>
</evidence>
<evidence type="ECO:0000313" key="1">
    <source>
        <dbReference type="EMBL" id="KAK7498666.1"/>
    </source>
</evidence>
<feature type="non-terminal residue" evidence="1">
    <location>
        <position position="56"/>
    </location>
</feature>
<dbReference type="Proteomes" id="UP001519460">
    <property type="component" value="Unassembled WGS sequence"/>
</dbReference>
<sequence length="56" mass="6614">MFRNVSTDLPHLLTCLAYVSFDLPTLERRLLRTPVVHDRCFVFQRMFVLPKTKSFG</sequence>
<name>A0ABD0LHF1_9CAEN</name>
<reference evidence="1 2" key="1">
    <citation type="journal article" date="2023" name="Sci. Data">
        <title>Genome assembly of the Korean intertidal mud-creeper Batillaria attramentaria.</title>
        <authorList>
            <person name="Patra A.K."/>
            <person name="Ho P.T."/>
            <person name="Jun S."/>
            <person name="Lee S.J."/>
            <person name="Kim Y."/>
            <person name="Won Y.J."/>
        </authorList>
    </citation>
    <scope>NUCLEOTIDE SEQUENCE [LARGE SCALE GENOMIC DNA]</scope>
    <source>
        <strain evidence="1">Wonlab-2016</strain>
    </source>
</reference>
<proteinExistence type="predicted"/>
<dbReference type="AlphaFoldDB" id="A0ABD0LHF1"/>